<evidence type="ECO:0000313" key="9">
    <source>
        <dbReference type="Proteomes" id="UP000202440"/>
    </source>
</evidence>
<dbReference type="Pfam" id="PF08482">
    <property type="entry name" value="HrpB_C"/>
    <property type="match status" value="1"/>
</dbReference>
<dbReference type="PROSITE" id="PS51194">
    <property type="entry name" value="HELICASE_CTER"/>
    <property type="match status" value="1"/>
</dbReference>
<dbReference type="Pfam" id="PF00270">
    <property type="entry name" value="DEAD"/>
    <property type="match status" value="1"/>
</dbReference>
<dbReference type="AlphaFoldDB" id="A0A222FMF0"/>
<dbReference type="Gene3D" id="1.20.120.1080">
    <property type="match status" value="1"/>
</dbReference>
<dbReference type="GO" id="GO:0004386">
    <property type="term" value="F:helicase activity"/>
    <property type="evidence" value="ECO:0007669"/>
    <property type="project" value="UniProtKB-KW"/>
</dbReference>
<dbReference type="Pfam" id="PF00271">
    <property type="entry name" value="Helicase_C"/>
    <property type="match status" value="1"/>
</dbReference>
<protein>
    <submittedName>
        <fullName evidence="8">ATP-dependent helicase HrpB</fullName>
    </submittedName>
</protein>
<evidence type="ECO:0000259" key="6">
    <source>
        <dbReference type="PROSITE" id="PS51192"/>
    </source>
</evidence>
<dbReference type="InterPro" id="IPR027417">
    <property type="entry name" value="P-loop_NTPase"/>
</dbReference>
<evidence type="ECO:0000259" key="7">
    <source>
        <dbReference type="PROSITE" id="PS51194"/>
    </source>
</evidence>
<dbReference type="SMART" id="SM00487">
    <property type="entry name" value="DEXDc"/>
    <property type="match status" value="1"/>
</dbReference>
<reference evidence="8 9" key="1">
    <citation type="submission" date="2017-07" db="EMBL/GenBank/DDBJ databases">
        <title>Annotated genome sequence of Bacterioplanes sanyensis isolated from Red Sea.</title>
        <authorList>
            <person name="Rehman Z.U."/>
        </authorList>
    </citation>
    <scope>NUCLEOTIDE SEQUENCE [LARGE SCALE GENOMIC DNA]</scope>
    <source>
        <strain evidence="8 9">NV9</strain>
    </source>
</reference>
<dbReference type="EMBL" id="CP022530">
    <property type="protein sequence ID" value="ASP40198.1"/>
    <property type="molecule type" value="Genomic_DNA"/>
</dbReference>
<keyword evidence="3 8" id="KW-0347">Helicase</keyword>
<organism evidence="8 9">
    <name type="scientific">Bacterioplanes sanyensis</name>
    <dbReference type="NCBI Taxonomy" id="1249553"/>
    <lineage>
        <taxon>Bacteria</taxon>
        <taxon>Pseudomonadati</taxon>
        <taxon>Pseudomonadota</taxon>
        <taxon>Gammaproteobacteria</taxon>
        <taxon>Oceanospirillales</taxon>
        <taxon>Oceanospirillaceae</taxon>
        <taxon>Bacterioplanes</taxon>
    </lineage>
</organism>
<evidence type="ECO:0000256" key="5">
    <source>
        <dbReference type="SAM" id="MobiDB-lite"/>
    </source>
</evidence>
<dbReference type="PROSITE" id="PS51192">
    <property type="entry name" value="HELICASE_ATP_BIND_1"/>
    <property type="match status" value="1"/>
</dbReference>
<dbReference type="GO" id="GO:0003676">
    <property type="term" value="F:nucleic acid binding"/>
    <property type="evidence" value="ECO:0007669"/>
    <property type="project" value="InterPro"/>
</dbReference>
<dbReference type="Proteomes" id="UP000202440">
    <property type="component" value="Chromosome"/>
</dbReference>
<dbReference type="NCBIfam" id="TIGR01970">
    <property type="entry name" value="DEAH_box_HrpB"/>
    <property type="match status" value="1"/>
</dbReference>
<dbReference type="InterPro" id="IPR014001">
    <property type="entry name" value="Helicase_ATP-bd"/>
</dbReference>
<dbReference type="KEGG" id="bsan:CHH28_16620"/>
<keyword evidence="9" id="KW-1185">Reference proteome</keyword>
<proteinExistence type="predicted"/>
<gene>
    <name evidence="8" type="primary">hrpB</name>
    <name evidence="8" type="ORF">CHH28_16620</name>
</gene>
<name>A0A222FMF0_9GAMM</name>
<dbReference type="RefSeq" id="WP_094061367.1">
    <property type="nucleotide sequence ID" value="NZ_CP022530.1"/>
</dbReference>
<dbReference type="SUPFAM" id="SSF52540">
    <property type="entry name" value="P-loop containing nucleoside triphosphate hydrolases"/>
    <property type="match status" value="1"/>
</dbReference>
<dbReference type="GO" id="GO:0005524">
    <property type="term" value="F:ATP binding"/>
    <property type="evidence" value="ECO:0007669"/>
    <property type="project" value="UniProtKB-KW"/>
</dbReference>
<dbReference type="InterPro" id="IPR013689">
    <property type="entry name" value="RNA_helicase_ATP-dep_HrpB_C"/>
</dbReference>
<dbReference type="InterPro" id="IPR001650">
    <property type="entry name" value="Helicase_C-like"/>
</dbReference>
<keyword evidence="4" id="KW-0067">ATP-binding</keyword>
<dbReference type="PANTHER" id="PTHR43519:SF1">
    <property type="entry name" value="ATP-DEPENDENT RNA HELICASE HRPB"/>
    <property type="match status" value="1"/>
</dbReference>
<dbReference type="InterPro" id="IPR049614">
    <property type="entry name" value="HrpB_DEXH"/>
</dbReference>
<evidence type="ECO:0000313" key="8">
    <source>
        <dbReference type="EMBL" id="ASP40198.1"/>
    </source>
</evidence>
<evidence type="ECO:0000256" key="1">
    <source>
        <dbReference type="ARBA" id="ARBA00022741"/>
    </source>
</evidence>
<dbReference type="CDD" id="cd18791">
    <property type="entry name" value="SF2_C_RHA"/>
    <property type="match status" value="1"/>
</dbReference>
<dbReference type="FunFam" id="3.40.50.300:FF:002125">
    <property type="entry name" value="ATP-dependent helicase HrpB"/>
    <property type="match status" value="1"/>
</dbReference>
<evidence type="ECO:0000256" key="3">
    <source>
        <dbReference type="ARBA" id="ARBA00022806"/>
    </source>
</evidence>
<feature type="domain" description="Helicase C-terminal" evidence="7">
    <location>
        <begin position="196"/>
        <end position="364"/>
    </location>
</feature>
<dbReference type="SMART" id="SM00490">
    <property type="entry name" value="HELICc"/>
    <property type="match status" value="1"/>
</dbReference>
<evidence type="ECO:0000256" key="4">
    <source>
        <dbReference type="ARBA" id="ARBA00022840"/>
    </source>
</evidence>
<dbReference type="InterPro" id="IPR007502">
    <property type="entry name" value="Helicase-assoc_dom"/>
</dbReference>
<dbReference type="SMART" id="SM00847">
    <property type="entry name" value="HA2"/>
    <property type="match status" value="1"/>
</dbReference>
<dbReference type="PIRSF" id="PIRSF005496">
    <property type="entry name" value="ATP_hel_hrpB"/>
    <property type="match status" value="1"/>
</dbReference>
<dbReference type="InterPro" id="IPR010225">
    <property type="entry name" value="HrpB"/>
</dbReference>
<sequence length="807" mass="91088">MTTSLPIDALLSDIQQYLSQNHNVVLTAEPGAGKTTRLPLALLQQPWLEGKRILMLEPRRMAARNAATYMASQLGESVGQTVGYHIRLERKVSAATRLEIITEGLLTQRLQQDPELSDVGLIIFDEFHERHLHADLALALSHQCQQLLRDDLRLLVMSATLDADALAQQLQAQCLHAPGRSYPVALHYRPAQPQETLTQHCLRILRQVLRDHAGDVLVFMPGVAAIRACIDAWQDDSVVLLPLHGQLSDKEQKRALQPQHQRRVIVATNIAESSLTLDGVTTVIDSGLERVAVFQPGSAQVTLQTRPIAQASAEQRSGRAGRQQAGQAYRLWAQSQHHGRAAHRDAEIVRSDLSALVLELLRWGAGADELLWLTPPPQALLSQATDLLIQLAIIDQHGQLSEHGRRCAKLGLEPRWSHALTLANEHGCAQAACELAAYLQQWPASMRRSDDIERELNAARRHPLWQQRILPLAQQWQRRLHKVADSKTPLSLAQLLYLAFPDRIAQRRHQSDSAKLASGQGVQLKRDTDLHQYDWLVAAQLGGQQPAHIELAAGIDAIASITELPYTQLRQRTLVDWNAQGQLKALQQQCLGALVIEQRELQQLDEEQWLSAWDSFFERRGLQDLPWSDAARQWQQRVALMAQLAPSEWPDCSDEGLLARRQQWLLPAVASLRQQKHLAQLDMTALLRQQLSWQQSEQLDSQLPIHWRSPAGRQLTIDYTQQPPRISARLQEFLGCQQHPRLAHTPLSVELLSPANRPIQITADLPGFWHGSYAEVRKDMRGRYPKHHWPEDPANDIPRQHSIKNRR</sequence>
<dbReference type="InterPro" id="IPR011545">
    <property type="entry name" value="DEAD/DEAH_box_helicase_dom"/>
</dbReference>
<dbReference type="Gene3D" id="3.40.50.300">
    <property type="entry name" value="P-loop containing nucleotide triphosphate hydrolases"/>
    <property type="match status" value="2"/>
</dbReference>
<dbReference type="OrthoDB" id="9805617at2"/>
<dbReference type="PANTHER" id="PTHR43519">
    <property type="entry name" value="ATP-DEPENDENT RNA HELICASE HRPB"/>
    <property type="match status" value="1"/>
</dbReference>
<evidence type="ECO:0000256" key="2">
    <source>
        <dbReference type="ARBA" id="ARBA00022801"/>
    </source>
</evidence>
<keyword evidence="1" id="KW-0547">Nucleotide-binding</keyword>
<feature type="region of interest" description="Disordered" evidence="5">
    <location>
        <begin position="785"/>
        <end position="807"/>
    </location>
</feature>
<feature type="domain" description="Helicase ATP-binding" evidence="6">
    <location>
        <begin position="15"/>
        <end position="179"/>
    </location>
</feature>
<dbReference type="CDD" id="cd17990">
    <property type="entry name" value="DEXHc_HrpB"/>
    <property type="match status" value="1"/>
</dbReference>
<dbReference type="GO" id="GO:0016787">
    <property type="term" value="F:hydrolase activity"/>
    <property type="evidence" value="ECO:0007669"/>
    <property type="project" value="UniProtKB-KW"/>
</dbReference>
<keyword evidence="2" id="KW-0378">Hydrolase</keyword>
<accession>A0A222FMF0</accession>